<organism evidence="1 2">
    <name type="scientific">Sutcliffiella rhizosphaerae</name>
    <dbReference type="NCBI Taxonomy" id="2880967"/>
    <lineage>
        <taxon>Bacteria</taxon>
        <taxon>Bacillati</taxon>
        <taxon>Bacillota</taxon>
        <taxon>Bacilli</taxon>
        <taxon>Bacillales</taxon>
        <taxon>Bacillaceae</taxon>
        <taxon>Sutcliffiella</taxon>
    </lineage>
</organism>
<reference evidence="1 2" key="1">
    <citation type="submission" date="2021-10" db="EMBL/GenBank/DDBJ databases">
        <authorList>
            <person name="Criscuolo A."/>
        </authorList>
    </citation>
    <scope>NUCLEOTIDE SEQUENCE [LARGE SCALE GENOMIC DNA]</scope>
    <source>
        <strain evidence="2">CIP 111883</strain>
    </source>
</reference>
<dbReference type="RefSeq" id="WP_230500795.1">
    <property type="nucleotide sequence ID" value="NZ_CAKJTJ010000006.1"/>
</dbReference>
<evidence type="ECO:0000313" key="2">
    <source>
        <dbReference type="Proteomes" id="UP000789833"/>
    </source>
</evidence>
<gene>
    <name evidence="1" type="ORF">BACCIP111883_01662</name>
</gene>
<dbReference type="Proteomes" id="UP000789833">
    <property type="component" value="Unassembled WGS sequence"/>
</dbReference>
<protein>
    <recommendedName>
        <fullName evidence="3">DUF5348 domain-containing protein</fullName>
    </recommendedName>
</protein>
<name>A0ABN8A927_9BACI</name>
<accession>A0ABN8A927</accession>
<keyword evidence="2" id="KW-1185">Reference proteome</keyword>
<comment type="caution">
    <text evidence="1">The sequence shown here is derived from an EMBL/GenBank/DDBJ whole genome shotgun (WGS) entry which is preliminary data.</text>
</comment>
<proteinExistence type="predicted"/>
<dbReference type="EMBL" id="CAKJTJ010000006">
    <property type="protein sequence ID" value="CAG9620891.1"/>
    <property type="molecule type" value="Genomic_DNA"/>
</dbReference>
<evidence type="ECO:0008006" key="3">
    <source>
        <dbReference type="Google" id="ProtNLM"/>
    </source>
</evidence>
<sequence length="79" mass="9489">MRDYRIQLGDIIQNPETRLIGRLKKEGNNYYVECLHLEDGYWRTSGGSLKDYQEWKLYQKKDPVVKQNDDWDFIFGGDK</sequence>
<evidence type="ECO:0000313" key="1">
    <source>
        <dbReference type="EMBL" id="CAG9620891.1"/>
    </source>
</evidence>